<gene>
    <name evidence="2" type="ORF">L0M14_30380</name>
</gene>
<name>A0ABY3ST57_9BACL</name>
<proteinExistence type="predicted"/>
<dbReference type="EMBL" id="CP090979">
    <property type="protein sequence ID" value="UJF36598.1"/>
    <property type="molecule type" value="Genomic_DNA"/>
</dbReference>
<organism evidence="2 3">
    <name type="scientific">Paenibacillus hexagrammi</name>
    <dbReference type="NCBI Taxonomy" id="2908839"/>
    <lineage>
        <taxon>Bacteria</taxon>
        <taxon>Bacillati</taxon>
        <taxon>Bacillota</taxon>
        <taxon>Bacilli</taxon>
        <taxon>Bacillales</taxon>
        <taxon>Paenibacillaceae</taxon>
        <taxon>Paenibacillus</taxon>
    </lineage>
</organism>
<feature type="region of interest" description="Disordered" evidence="1">
    <location>
        <begin position="22"/>
        <end position="71"/>
    </location>
</feature>
<dbReference type="Proteomes" id="UP001649230">
    <property type="component" value="Plasmid pYPD9-1"/>
</dbReference>
<reference evidence="2 3" key="1">
    <citation type="journal article" date="2024" name="Int. J. Syst. Evol. Microbiol.">
        <title>Paenibacillus hexagrammi sp. nov., a novel bacterium isolated from the gut content of Hexagrammos agrammus.</title>
        <authorList>
            <person name="Jung H.K."/>
            <person name="Kim D.G."/>
            <person name="Zin H."/>
            <person name="Park J."/>
            <person name="Jung H."/>
            <person name="Kim Y.O."/>
            <person name="Kong H.J."/>
            <person name="Kim J.W."/>
            <person name="Kim Y.S."/>
        </authorList>
    </citation>
    <scope>NUCLEOTIDE SEQUENCE [LARGE SCALE GENOMIC DNA]</scope>
    <source>
        <strain evidence="2 3">YPD9-1</strain>
    </source>
</reference>
<evidence type="ECO:0000313" key="2">
    <source>
        <dbReference type="EMBL" id="UJF36598.1"/>
    </source>
</evidence>
<evidence type="ECO:0000313" key="3">
    <source>
        <dbReference type="Proteomes" id="UP001649230"/>
    </source>
</evidence>
<dbReference type="RefSeq" id="WP_235123148.1">
    <property type="nucleotide sequence ID" value="NZ_CP090979.1"/>
</dbReference>
<sequence>MSFQKLSLTVCQLTTKYTVQTGTPSDSTSDVVTRTIKNKNHKQDTSSTKKPKPVTKKPKSESTERKSINEGKEIKDFKGPNIVEYFAQKYKEKYGDEYIVSNYEVSSRLVKLKLLPAFGPEKTCKIIDVVMQFYDQKWATVDYPRPTIAQLATWLANRAVVLIDDKAPLQAKTDDEGELDYEELMKKFRNRG</sequence>
<accession>A0ABY3ST57</accession>
<feature type="compositionally biased region" description="Basic and acidic residues" evidence="1">
    <location>
        <begin position="58"/>
        <end position="71"/>
    </location>
</feature>
<keyword evidence="3" id="KW-1185">Reference proteome</keyword>
<protein>
    <submittedName>
        <fullName evidence="2">Uncharacterized protein</fullName>
    </submittedName>
</protein>
<evidence type="ECO:0000256" key="1">
    <source>
        <dbReference type="SAM" id="MobiDB-lite"/>
    </source>
</evidence>
<geneLocation type="plasmid" evidence="2 3">
    <name>pYPD9-1</name>
</geneLocation>
<feature type="compositionally biased region" description="Polar residues" evidence="1">
    <location>
        <begin position="22"/>
        <end position="32"/>
    </location>
</feature>
<keyword evidence="2" id="KW-0614">Plasmid</keyword>